<name>A0ABS5FZA2_9BRAD</name>
<evidence type="ECO:0000313" key="3">
    <source>
        <dbReference type="Proteomes" id="UP001314635"/>
    </source>
</evidence>
<feature type="transmembrane region" description="Helical" evidence="1">
    <location>
        <begin position="125"/>
        <end position="145"/>
    </location>
</feature>
<feature type="transmembrane region" description="Helical" evidence="1">
    <location>
        <begin position="248"/>
        <end position="271"/>
    </location>
</feature>
<feature type="transmembrane region" description="Helical" evidence="1">
    <location>
        <begin position="90"/>
        <end position="113"/>
    </location>
</feature>
<organism evidence="2 3">
    <name type="scientific">Bradyrhizobium denitrificans</name>
    <dbReference type="NCBI Taxonomy" id="2734912"/>
    <lineage>
        <taxon>Bacteria</taxon>
        <taxon>Pseudomonadati</taxon>
        <taxon>Pseudomonadota</taxon>
        <taxon>Alphaproteobacteria</taxon>
        <taxon>Hyphomicrobiales</taxon>
        <taxon>Nitrobacteraceae</taxon>
        <taxon>Bradyrhizobium</taxon>
    </lineage>
</organism>
<evidence type="ECO:0000256" key="1">
    <source>
        <dbReference type="SAM" id="Phobius"/>
    </source>
</evidence>
<protein>
    <submittedName>
        <fullName evidence="2">Uncharacterized protein</fullName>
    </submittedName>
</protein>
<reference evidence="3" key="1">
    <citation type="journal article" date="2021" name="ISME J.">
        <title>Evolutionary origin and ecological implication of a unique nif island in free-living Bradyrhizobium lineages.</title>
        <authorList>
            <person name="Tao J."/>
        </authorList>
    </citation>
    <scope>NUCLEOTIDE SEQUENCE [LARGE SCALE GENOMIC DNA]</scope>
    <source>
        <strain evidence="3">SZCCT0094</strain>
    </source>
</reference>
<sequence length="296" mass="32417">MRAQSRALSNPVALWWAMLTLVSFANIAFWFILYRQLSGAGAAVTHSSDTSSMLALSAAYVFGCAFRSVLPRADVQRICLVDSWLSSVFVGRSVATIAEIAFAAQWAIILAQLGAIADAETAVNMARVIVPIIVVAEICSWYAVVTKNFLYNAIENSLWAVAFLFVGIGLGRLLPEFDGLVRWLLIAGLVGIACYLAFLVVVDVPMYVRRWRIERAAGTPLLHPLVGLRDSATRWTVTHDIEHWREEIAWMSLYFSAAVWGSLALCALSAMNDHLPHDRAQASVAPPAIAQPATVR</sequence>
<gene>
    <name evidence="2" type="ORF">JQ619_00980</name>
</gene>
<comment type="caution">
    <text evidence="2">The sequence shown here is derived from an EMBL/GenBank/DDBJ whole genome shotgun (WGS) entry which is preliminary data.</text>
</comment>
<feature type="transmembrane region" description="Helical" evidence="1">
    <location>
        <begin position="180"/>
        <end position="202"/>
    </location>
</feature>
<accession>A0ABS5FZA2</accession>
<keyword evidence="3" id="KW-1185">Reference proteome</keyword>
<dbReference type="EMBL" id="JAFCLK010000001">
    <property type="protein sequence ID" value="MBR1134333.1"/>
    <property type="molecule type" value="Genomic_DNA"/>
</dbReference>
<dbReference type="Proteomes" id="UP001314635">
    <property type="component" value="Unassembled WGS sequence"/>
</dbReference>
<evidence type="ECO:0000313" key="2">
    <source>
        <dbReference type="EMBL" id="MBR1134333.1"/>
    </source>
</evidence>
<dbReference type="RefSeq" id="WP_172235831.1">
    <property type="nucleotide sequence ID" value="NZ_JABFDP010000004.1"/>
</dbReference>
<feature type="transmembrane region" description="Helical" evidence="1">
    <location>
        <begin position="53"/>
        <end position="70"/>
    </location>
</feature>
<proteinExistence type="predicted"/>
<feature type="transmembrane region" description="Helical" evidence="1">
    <location>
        <begin position="157"/>
        <end position="174"/>
    </location>
</feature>
<keyword evidence="1" id="KW-0472">Membrane</keyword>
<feature type="transmembrane region" description="Helical" evidence="1">
    <location>
        <begin position="12"/>
        <end position="33"/>
    </location>
</feature>
<keyword evidence="1" id="KW-1133">Transmembrane helix</keyword>
<keyword evidence="1" id="KW-0812">Transmembrane</keyword>